<name>A0A7W8JW62_9DEIO</name>
<gene>
    <name evidence="2" type="ORF">HNQ08_003453</name>
</gene>
<dbReference type="Pfam" id="PF01935">
    <property type="entry name" value="DUF87"/>
    <property type="match status" value="1"/>
</dbReference>
<dbReference type="InterPro" id="IPR051162">
    <property type="entry name" value="T4SS_component"/>
</dbReference>
<sequence length="826" mass="92270">MLPYWDLYRDVLVLTDGRLMYGFYFEPPTHIHFTPDSLLRRSARLKAVFDLAIPDGETMTTYTSLRGAHEDAVADTRRYADACSDPVIRELTHARAALLESKISKGEVSHWRFFATVTVTPSREDRFTADTAPSAREIEDAVKGALALQAGTVAQMNASGFRATAMTQQDVFDECFLYLNPGWPSAPAFVPQEERSISSSRRGLPDQQTLMRQLTASVGSNLDAGYYAAGDRYVDVLSVSRLPEYTETGYLRSITEDLHGTYYVVVQAQRESDYDVSNELEKKKNDLWTRVRSPGVIPNGKAVNLLEQIEMAQRLEGLESRFRAAVSVVLIAGTKDELDTMKRRARGNMSRLRAGLPITYGFQAEAQYFSLAPFAGGFSGFQFSPYTSNVVDIFPPVSPWKGFDEGAITFQNRDKSLIRFDLFTKSTITAHFCVFAPTGSGKTVLVQSLYNAELARYPDAVLLVTDAKQDFESFFKSIQDAQIIHFGYGSETRLNVFDLEDGAALPDGDKLASLMSFVRIFVEPPVNDLREKGYEDVAIMEGIMAIYVQFAQEDRTPQMSDLYRMLTIIENYTDDGRRMEPQVIDAARSAAVRLRKALGSSPVAPFVDCQSNVTLNARRLYFSIYGIPEDDDLMKRVANHIIKNTIWSVARKYERGIKKFVFMDEFENQVQTDQELDAVKRMLRVFRSFGVSFGMGTQSVAASAHFGDLRDSFSHLFIGRYSKDVARDVVRVLSLPEVMEETLPTLNNVVGQYSEFALLVQASGEAGGAGTRVGDVIQVQESKLALWMFNSGNDEVAQKGPYIERAGGDVLKGVKNLVLDKFGGYL</sequence>
<dbReference type="AlphaFoldDB" id="A0A7W8JW62"/>
<dbReference type="SUPFAM" id="SSF52540">
    <property type="entry name" value="P-loop containing nucleoside triphosphate hydrolases"/>
    <property type="match status" value="1"/>
</dbReference>
<proteinExistence type="predicted"/>
<accession>A0A7W8JW62</accession>
<dbReference type="Proteomes" id="UP000552709">
    <property type="component" value="Unassembled WGS sequence"/>
</dbReference>
<feature type="domain" description="Helicase HerA central" evidence="1">
    <location>
        <begin position="421"/>
        <end position="499"/>
    </location>
</feature>
<dbReference type="EMBL" id="JACHFL010000010">
    <property type="protein sequence ID" value="MBB5364341.1"/>
    <property type="molecule type" value="Genomic_DNA"/>
</dbReference>
<reference evidence="2 3" key="1">
    <citation type="submission" date="2020-08" db="EMBL/GenBank/DDBJ databases">
        <title>Genomic Encyclopedia of Type Strains, Phase IV (KMG-IV): sequencing the most valuable type-strain genomes for metagenomic binning, comparative biology and taxonomic classification.</title>
        <authorList>
            <person name="Goeker M."/>
        </authorList>
    </citation>
    <scope>NUCLEOTIDE SEQUENCE [LARGE SCALE GENOMIC DNA]</scope>
    <source>
        <strain evidence="2 3">DSM 27939</strain>
    </source>
</reference>
<keyword evidence="3" id="KW-1185">Reference proteome</keyword>
<evidence type="ECO:0000259" key="1">
    <source>
        <dbReference type="Pfam" id="PF01935"/>
    </source>
</evidence>
<organism evidence="2 3">
    <name type="scientific">Deinococcus humi</name>
    <dbReference type="NCBI Taxonomy" id="662880"/>
    <lineage>
        <taxon>Bacteria</taxon>
        <taxon>Thermotogati</taxon>
        <taxon>Deinococcota</taxon>
        <taxon>Deinococci</taxon>
        <taxon>Deinococcales</taxon>
        <taxon>Deinococcaceae</taxon>
        <taxon>Deinococcus</taxon>
    </lineage>
</organism>
<dbReference type="InterPro" id="IPR002789">
    <property type="entry name" value="HerA_central"/>
</dbReference>
<dbReference type="PANTHER" id="PTHR30121">
    <property type="entry name" value="UNCHARACTERIZED PROTEIN YJGR-RELATED"/>
    <property type="match status" value="1"/>
</dbReference>
<comment type="caution">
    <text evidence="2">The sequence shown here is derived from an EMBL/GenBank/DDBJ whole genome shotgun (WGS) entry which is preliminary data.</text>
</comment>
<protein>
    <recommendedName>
        <fullName evidence="1">Helicase HerA central domain-containing protein</fullName>
    </recommendedName>
</protein>
<dbReference type="RefSeq" id="WP_184134666.1">
    <property type="nucleotide sequence ID" value="NZ_JACHFL010000010.1"/>
</dbReference>
<evidence type="ECO:0000313" key="3">
    <source>
        <dbReference type="Proteomes" id="UP000552709"/>
    </source>
</evidence>
<dbReference type="PANTHER" id="PTHR30121:SF6">
    <property type="entry name" value="SLR6007 PROTEIN"/>
    <property type="match status" value="1"/>
</dbReference>
<dbReference type="Gene3D" id="3.40.50.300">
    <property type="entry name" value="P-loop containing nucleotide triphosphate hydrolases"/>
    <property type="match status" value="2"/>
</dbReference>
<evidence type="ECO:0000313" key="2">
    <source>
        <dbReference type="EMBL" id="MBB5364341.1"/>
    </source>
</evidence>
<dbReference type="InterPro" id="IPR027417">
    <property type="entry name" value="P-loop_NTPase"/>
</dbReference>